<protein>
    <submittedName>
        <fullName evidence="13">Uncharacterized protein</fullName>
    </submittedName>
</protein>
<proteinExistence type="inferred from homology"/>
<dbReference type="Pfam" id="PF00858">
    <property type="entry name" value="ASC"/>
    <property type="match status" value="1"/>
</dbReference>
<evidence type="ECO:0000256" key="5">
    <source>
        <dbReference type="ARBA" id="ARBA00022692"/>
    </source>
</evidence>
<evidence type="ECO:0000256" key="8">
    <source>
        <dbReference type="ARBA" id="ARBA00023065"/>
    </source>
</evidence>
<evidence type="ECO:0000256" key="9">
    <source>
        <dbReference type="ARBA" id="ARBA00023136"/>
    </source>
</evidence>
<keyword evidence="3 12" id="KW-0813">Transport</keyword>
<dbReference type="AlphaFoldDB" id="A0A6A4VVR6"/>
<keyword evidence="9" id="KW-0472">Membrane</keyword>
<comment type="similarity">
    <text evidence="2 12">Belongs to the amiloride-sensitive sodium channel (TC 1.A.6) family.</text>
</comment>
<evidence type="ECO:0000256" key="10">
    <source>
        <dbReference type="ARBA" id="ARBA00023201"/>
    </source>
</evidence>
<gene>
    <name evidence="13" type="ORF">FJT64_006791</name>
</gene>
<evidence type="ECO:0000256" key="3">
    <source>
        <dbReference type="ARBA" id="ARBA00022448"/>
    </source>
</evidence>
<comment type="caution">
    <text evidence="13">The sequence shown here is derived from an EMBL/GenBank/DDBJ whole genome shotgun (WGS) entry which is preliminary data.</text>
</comment>
<evidence type="ECO:0000313" key="13">
    <source>
        <dbReference type="EMBL" id="KAF0295684.1"/>
    </source>
</evidence>
<dbReference type="GO" id="GO:0015280">
    <property type="term" value="F:ligand-gated sodium channel activity"/>
    <property type="evidence" value="ECO:0007669"/>
    <property type="project" value="TreeGrafter"/>
</dbReference>
<dbReference type="PRINTS" id="PR01078">
    <property type="entry name" value="AMINACHANNEL"/>
</dbReference>
<evidence type="ECO:0000256" key="6">
    <source>
        <dbReference type="ARBA" id="ARBA00022989"/>
    </source>
</evidence>
<accession>A0A6A4VVR6</accession>
<comment type="subcellular location">
    <subcellularLocation>
        <location evidence="1">Membrane</location>
        <topology evidence="1">Multi-pass membrane protein</topology>
    </subcellularLocation>
</comment>
<evidence type="ECO:0000256" key="12">
    <source>
        <dbReference type="RuleBase" id="RU000679"/>
    </source>
</evidence>
<keyword evidence="7" id="KW-0915">Sodium</keyword>
<dbReference type="Proteomes" id="UP000440578">
    <property type="component" value="Unassembled WGS sequence"/>
</dbReference>
<keyword evidence="4 12" id="KW-0894">Sodium channel</keyword>
<dbReference type="OrthoDB" id="6344829at2759"/>
<sequence length="360" mass="39655">MTSLTTPFDRLARGGTTWQFSKRKESSVRLPAITVCHNNKFNRTAVEAMSVPGAGLLQWLSEDTEPFSLLDWDRYNLDQFLEAAAFDWRAMVTQCRIAKSHCLEVGAVRTLQSPMLGHCATLVTNASVQASILSPQFFIALSESGSFEEDEHDGWTLFLHQSDILFDDFVLFAGLAKPLKLYANSSITVKVDTNINVLLSNTGKCGDATAPEHQTCLENCIAEHANLTSASCRIPWIKSSLSQPPCTSYSDFPCSWLEYIISTPYRIGLRETRGALGPGRAAPPERGLRAAPELWFSTTVHTTEERQLYPLSQFLAEVGGSLGLMVGASLLTLAEMVDCLICVCLNAAQRRRPADCPVRN</sequence>
<dbReference type="EMBL" id="VIIS01001603">
    <property type="protein sequence ID" value="KAF0295684.1"/>
    <property type="molecule type" value="Genomic_DNA"/>
</dbReference>
<dbReference type="Gene3D" id="1.10.287.770">
    <property type="entry name" value="YojJ-like"/>
    <property type="match status" value="1"/>
</dbReference>
<evidence type="ECO:0000256" key="7">
    <source>
        <dbReference type="ARBA" id="ARBA00023053"/>
    </source>
</evidence>
<keyword evidence="8 12" id="KW-0406">Ion transport</keyword>
<evidence type="ECO:0000256" key="1">
    <source>
        <dbReference type="ARBA" id="ARBA00004141"/>
    </source>
</evidence>
<keyword evidence="10 12" id="KW-0739">Sodium transport</keyword>
<evidence type="ECO:0000256" key="4">
    <source>
        <dbReference type="ARBA" id="ARBA00022461"/>
    </source>
</evidence>
<keyword evidence="5 12" id="KW-0812">Transmembrane</keyword>
<evidence type="ECO:0000313" key="14">
    <source>
        <dbReference type="Proteomes" id="UP000440578"/>
    </source>
</evidence>
<keyword evidence="6" id="KW-1133">Transmembrane helix</keyword>
<name>A0A6A4VVR6_AMPAM</name>
<organism evidence="13 14">
    <name type="scientific">Amphibalanus amphitrite</name>
    <name type="common">Striped barnacle</name>
    <name type="synonym">Balanus amphitrite</name>
    <dbReference type="NCBI Taxonomy" id="1232801"/>
    <lineage>
        <taxon>Eukaryota</taxon>
        <taxon>Metazoa</taxon>
        <taxon>Ecdysozoa</taxon>
        <taxon>Arthropoda</taxon>
        <taxon>Crustacea</taxon>
        <taxon>Multicrustacea</taxon>
        <taxon>Cirripedia</taxon>
        <taxon>Thoracica</taxon>
        <taxon>Thoracicalcarea</taxon>
        <taxon>Balanomorpha</taxon>
        <taxon>Balanoidea</taxon>
        <taxon>Balanidae</taxon>
        <taxon>Amphibalaninae</taxon>
        <taxon>Amphibalanus</taxon>
    </lineage>
</organism>
<reference evidence="13 14" key="1">
    <citation type="submission" date="2019-07" db="EMBL/GenBank/DDBJ databases">
        <title>Draft genome assembly of a fouling barnacle, Amphibalanus amphitrite (Darwin, 1854): The first reference genome for Thecostraca.</title>
        <authorList>
            <person name="Kim W."/>
        </authorList>
    </citation>
    <scope>NUCLEOTIDE SEQUENCE [LARGE SCALE GENOMIC DNA]</scope>
    <source>
        <strain evidence="13">SNU_AA5</strain>
        <tissue evidence="13">Soma without cirri and trophi</tissue>
    </source>
</reference>
<keyword evidence="14" id="KW-1185">Reference proteome</keyword>
<dbReference type="GO" id="GO:0005886">
    <property type="term" value="C:plasma membrane"/>
    <property type="evidence" value="ECO:0007669"/>
    <property type="project" value="TreeGrafter"/>
</dbReference>
<evidence type="ECO:0000256" key="11">
    <source>
        <dbReference type="ARBA" id="ARBA00023303"/>
    </source>
</evidence>
<dbReference type="PANTHER" id="PTHR11690">
    <property type="entry name" value="AMILORIDE-SENSITIVE SODIUM CHANNEL-RELATED"/>
    <property type="match status" value="1"/>
</dbReference>
<keyword evidence="11 12" id="KW-0407">Ion channel</keyword>
<evidence type="ECO:0000256" key="2">
    <source>
        <dbReference type="ARBA" id="ARBA00007193"/>
    </source>
</evidence>
<dbReference type="InterPro" id="IPR001873">
    <property type="entry name" value="ENaC"/>
</dbReference>